<dbReference type="PANTHER" id="PTHR11472">
    <property type="entry name" value="DNA REPAIR DEAD HELICASE RAD3/XP-D SUBFAMILY MEMBER"/>
    <property type="match status" value="1"/>
</dbReference>
<accession>A0A3P8LEM8</accession>
<evidence type="ECO:0000313" key="6">
    <source>
        <dbReference type="Proteomes" id="UP000272942"/>
    </source>
</evidence>
<evidence type="ECO:0000313" key="5">
    <source>
        <dbReference type="EMBL" id="VDP94886.1"/>
    </source>
</evidence>
<keyword evidence="3" id="KW-0067">ATP-binding</keyword>
<dbReference type="AlphaFoldDB" id="A0A3P8LEM8"/>
<dbReference type="PANTHER" id="PTHR11472:SF34">
    <property type="entry name" value="REGULATOR OF TELOMERE ELONGATION HELICASE 1"/>
    <property type="match status" value="1"/>
</dbReference>
<feature type="domain" description="Helicase ATP-binding" evidence="4">
    <location>
        <begin position="1"/>
        <end position="188"/>
    </location>
</feature>
<keyword evidence="2" id="KW-0378">Hydrolase</keyword>
<organism evidence="5 6">
    <name type="scientific">Echinostoma caproni</name>
    <dbReference type="NCBI Taxonomy" id="27848"/>
    <lineage>
        <taxon>Eukaryota</taxon>
        <taxon>Metazoa</taxon>
        <taxon>Spiralia</taxon>
        <taxon>Lophotrochozoa</taxon>
        <taxon>Platyhelminthes</taxon>
        <taxon>Trematoda</taxon>
        <taxon>Digenea</taxon>
        <taxon>Plagiorchiida</taxon>
        <taxon>Echinostomata</taxon>
        <taxon>Echinostomatoidea</taxon>
        <taxon>Echinostomatidae</taxon>
        <taxon>Echinostoma</taxon>
    </lineage>
</organism>
<protein>
    <recommendedName>
        <fullName evidence="4">Helicase ATP-binding domain-containing protein</fullName>
    </recommendedName>
</protein>
<dbReference type="OrthoDB" id="19182at2759"/>
<dbReference type="SUPFAM" id="SSF52540">
    <property type="entry name" value="P-loop containing nucleoside triphosphate hydrolases"/>
    <property type="match status" value="1"/>
</dbReference>
<evidence type="ECO:0000256" key="2">
    <source>
        <dbReference type="ARBA" id="ARBA00022801"/>
    </source>
</evidence>
<dbReference type="GO" id="GO:0045910">
    <property type="term" value="P:negative regulation of DNA recombination"/>
    <property type="evidence" value="ECO:0007669"/>
    <property type="project" value="TreeGrafter"/>
</dbReference>
<dbReference type="Proteomes" id="UP000272942">
    <property type="component" value="Unassembled WGS sequence"/>
</dbReference>
<dbReference type="GO" id="GO:0070182">
    <property type="term" value="F:DNA polymerase binding"/>
    <property type="evidence" value="ECO:0007669"/>
    <property type="project" value="TreeGrafter"/>
</dbReference>
<dbReference type="GO" id="GO:0005524">
    <property type="term" value="F:ATP binding"/>
    <property type="evidence" value="ECO:0007669"/>
    <property type="project" value="UniProtKB-KW"/>
</dbReference>
<name>A0A3P8LEM8_9TREM</name>
<dbReference type="EMBL" id="UZAN01070139">
    <property type="protein sequence ID" value="VDP94886.1"/>
    <property type="molecule type" value="Genomic_DNA"/>
</dbReference>
<dbReference type="InterPro" id="IPR045028">
    <property type="entry name" value="DinG/Rad3-like"/>
</dbReference>
<evidence type="ECO:0000256" key="3">
    <source>
        <dbReference type="ARBA" id="ARBA00022840"/>
    </source>
</evidence>
<dbReference type="PROSITE" id="PS51193">
    <property type="entry name" value="HELICASE_ATP_BIND_2"/>
    <property type="match status" value="1"/>
</dbReference>
<dbReference type="InterPro" id="IPR014013">
    <property type="entry name" value="Helic_SF1/SF2_ATP-bd_DinG/Rad3"/>
</dbReference>
<dbReference type="GO" id="GO:0005634">
    <property type="term" value="C:nucleus"/>
    <property type="evidence" value="ECO:0007669"/>
    <property type="project" value="TreeGrafter"/>
</dbReference>
<evidence type="ECO:0000256" key="1">
    <source>
        <dbReference type="ARBA" id="ARBA00022741"/>
    </source>
</evidence>
<dbReference type="InterPro" id="IPR027417">
    <property type="entry name" value="P-loop_NTPase"/>
</dbReference>
<reference evidence="5 6" key="1">
    <citation type="submission" date="2018-11" db="EMBL/GenBank/DDBJ databases">
        <authorList>
            <consortium name="Pathogen Informatics"/>
        </authorList>
    </citation>
    <scope>NUCLEOTIDE SEQUENCE [LARGE SCALE GENOMIC DNA]</scope>
    <source>
        <strain evidence="5 6">Egypt</strain>
    </source>
</reference>
<dbReference type="GO" id="GO:0003678">
    <property type="term" value="F:DNA helicase activity"/>
    <property type="evidence" value="ECO:0007669"/>
    <property type="project" value="TreeGrafter"/>
</dbReference>
<keyword evidence="1" id="KW-0547">Nucleotide-binding</keyword>
<gene>
    <name evidence="5" type="ORF">ECPE_LOCUS17584</name>
</gene>
<evidence type="ECO:0000259" key="4">
    <source>
        <dbReference type="PROSITE" id="PS51193"/>
    </source>
</evidence>
<proteinExistence type="predicted"/>
<keyword evidence="6" id="KW-1185">Reference proteome</keyword>
<dbReference type="Gene3D" id="3.40.50.300">
    <property type="entry name" value="P-loop containing nucleotide triphosphate hydrolases"/>
    <property type="match status" value="1"/>
</dbReference>
<dbReference type="GO" id="GO:1904430">
    <property type="term" value="P:negative regulation of t-circle formation"/>
    <property type="evidence" value="ECO:0007669"/>
    <property type="project" value="TreeGrafter"/>
</dbReference>
<sequence length="188" mass="20791">MSVEFPHEPYTCQVEYMRRLLLGQNAILESPTGTGKTLCLLCTSLAWIIIHKCTNHCCPVDPFSEVRIAQLRPNKPKVIFASRTHSQLAQAVKVLKETAYIVVNPIHDRRYVSTVTSVGYRTSGAFLFEEGSPSELRSQLSRRLLSGQGTLLSLADGGFDADQRSDATCKSDQYIHGQAGIRLAVYGC</sequence>
<dbReference type="GO" id="GO:0090657">
    <property type="term" value="P:telomeric loop disassembly"/>
    <property type="evidence" value="ECO:0007669"/>
    <property type="project" value="TreeGrafter"/>
</dbReference>
<dbReference type="GO" id="GO:0016787">
    <property type="term" value="F:hydrolase activity"/>
    <property type="evidence" value="ECO:0007669"/>
    <property type="project" value="UniProtKB-KW"/>
</dbReference>
<dbReference type="GO" id="GO:0010569">
    <property type="term" value="P:regulation of double-strand break repair via homologous recombination"/>
    <property type="evidence" value="ECO:0007669"/>
    <property type="project" value="TreeGrafter"/>
</dbReference>